<comment type="subcellular location">
    <subcellularLocation>
        <location evidence="4">Cytoplasm</location>
        <location evidence="4">Cytoskeleton</location>
        <location evidence="4">Microtubule organizing center</location>
    </subcellularLocation>
    <subcellularLocation>
        <location evidence="3">Endoplasmic reticulum</location>
    </subcellularLocation>
    <subcellularLocation>
        <location evidence="5">Golgi apparatus membrane</location>
    </subcellularLocation>
    <subcellularLocation>
        <location evidence="1">Inflammasome</location>
    </subcellularLocation>
    <subcellularLocation>
        <location evidence="2">Mitochondrion</location>
    </subcellularLocation>
    <subcellularLocation>
        <location evidence="6">Secreted</location>
    </subcellularLocation>
</comment>
<dbReference type="Ensembl" id="ENSAOWT00000013805.1">
    <property type="protein sequence ID" value="ENSAOWP00000012143.1"/>
    <property type="gene ID" value="ENSAOWG00000008316.1"/>
</dbReference>
<dbReference type="SUPFAM" id="SSF47986">
    <property type="entry name" value="DEATH domain"/>
    <property type="match status" value="1"/>
</dbReference>
<evidence type="ECO:0000256" key="6">
    <source>
        <dbReference type="ARBA" id="ARBA00004613"/>
    </source>
</evidence>
<dbReference type="Gene3D" id="3.40.50.300">
    <property type="entry name" value="P-loop containing nucleotide triphosphate hydrolases"/>
    <property type="match status" value="1"/>
</dbReference>
<evidence type="ECO:0000313" key="32">
    <source>
        <dbReference type="Proteomes" id="UP000694424"/>
    </source>
</evidence>
<dbReference type="Pfam" id="PF05729">
    <property type="entry name" value="NACHT"/>
    <property type="match status" value="1"/>
</dbReference>
<keyword evidence="14" id="KW-0378">Hydrolase</keyword>
<keyword evidence="12" id="KW-0677">Repeat</keyword>
<evidence type="ECO:0000256" key="24">
    <source>
        <dbReference type="ARBA" id="ARBA00023212"/>
    </source>
</evidence>
<dbReference type="Pfam" id="PF13516">
    <property type="entry name" value="LRR_6"/>
    <property type="match status" value="2"/>
</dbReference>
<sequence>MAGENRAIGVLLQTLQDLAPEDFLQFKNKLSYISYKERRNIPKNSLKKASHAYTLVNCMKEHYGEDIAMEIATGVFEEMNRRDLANKIQDEKVKEYKQKYRAHVIREFLQYKEVNACLGENLTVSNRYTNLTIVTKAQTKREGEQETIDVSQRHADTSNEQANTAVTMARLFQSDEGQAPQTVVLVGAAGMGKTMTMRKIMVEWAEGVLYAQFDYVFYLNCKEISPTKEVSVADLISKCCPHRSTPIEKILDSQKKVLFIIDGLDYLRFSLLQPEDDLSSDPREEKPLETTLISLFKKIVLPESSLLITTRPTALQNLGRCLKGECYAEILGFSAAASEEYFHRFFDTDNKADTAFRFVKGNKILFTMCFVPIMSWTVCTILEQELYKKKNLTTSSKTTTRMYVFYLSRLLKCRAGDSKQELQQFLRKLCCLAADGMWMHKVLFEEKEIKERGLDHPDLLSLFLNENILKKGMDHGNVYSFIHLHLQEFFAAMFYVLEDKEETVGNSGTHVKDIKMLLENYSKSRKDLMLTVSFLFGLVNGKSIEYMDQRIGCRLSPKFKEAMLRSVQTRPRGISPAGEGTVKIKELAIFHCLFEIYEKDFVKRALNCFTGIDLHDVKLTRYDQMALSFCIKQWNGLESVTFKGCSFEQQVYKEELVTGSAPGLYWERQLVEEQQSPISLLCQALRNTSSEVKTLRLHWCGLTEGCCKDLARLLATHPSLDQLELGDNKLGDSSVQLLCEGLRQPTCRLRALRLWYFCLTSACCEDLATVLSTSQHLMELDLSCNDELRDAGVQLLCEGLQHPACRLQTLRLGSCHLTGTCCGDLAVMLFVNQSLTCLDLSDNELGGAGVQQLCQLLKHPACRLQTVGLNTSGLNEETQQELAALKRRKPNLKIGYFFEQDTLQPSPMAQLPSHQAVLLGRGGGRVRKMFPSFMGGPFYNRNNF</sequence>
<evidence type="ECO:0000259" key="30">
    <source>
        <dbReference type="PROSITE" id="PS50837"/>
    </source>
</evidence>
<dbReference type="PANTHER" id="PTHR45690:SF19">
    <property type="entry name" value="NACHT, LRR AND PYD DOMAINS-CONTAINING PROTEIN 3"/>
    <property type="match status" value="1"/>
</dbReference>
<evidence type="ECO:0000256" key="18">
    <source>
        <dbReference type="ARBA" id="ARBA00023015"/>
    </source>
</evidence>
<keyword evidence="22" id="KW-0804">Transcription</keyword>
<evidence type="ECO:0000256" key="12">
    <source>
        <dbReference type="ARBA" id="ARBA00022737"/>
    </source>
</evidence>
<evidence type="ECO:0000256" key="2">
    <source>
        <dbReference type="ARBA" id="ARBA00004173"/>
    </source>
</evidence>
<evidence type="ECO:0000256" key="11">
    <source>
        <dbReference type="ARBA" id="ARBA00022553"/>
    </source>
</evidence>
<keyword evidence="21" id="KW-0010">Activator</keyword>
<dbReference type="SMART" id="SM01289">
    <property type="entry name" value="PYRIN"/>
    <property type="match status" value="1"/>
</dbReference>
<dbReference type="InterPro" id="IPR041267">
    <property type="entry name" value="NLRP_HD2"/>
</dbReference>
<evidence type="ECO:0000256" key="27">
    <source>
        <dbReference type="ARBA" id="ARBA00045987"/>
    </source>
</evidence>
<dbReference type="InterPro" id="IPR032675">
    <property type="entry name" value="LRR_dom_sf"/>
</dbReference>
<proteinExistence type="inferred from homology"/>
<accession>A0A8B9PGC9</accession>
<dbReference type="SMART" id="SM00368">
    <property type="entry name" value="LRR_RI"/>
    <property type="match status" value="6"/>
</dbReference>
<dbReference type="InterPro" id="IPR050637">
    <property type="entry name" value="NLRP_innate_immun_reg"/>
</dbReference>
<keyword evidence="18" id="KW-0805">Transcription regulation</keyword>
<keyword evidence="19" id="KW-0333">Golgi apparatus</keyword>
<evidence type="ECO:0000256" key="1">
    <source>
        <dbReference type="ARBA" id="ARBA00004110"/>
    </source>
</evidence>
<evidence type="ECO:0000256" key="7">
    <source>
        <dbReference type="ARBA" id="ARBA00008665"/>
    </source>
</evidence>
<evidence type="ECO:0000259" key="29">
    <source>
        <dbReference type="PROSITE" id="PS50824"/>
    </source>
</evidence>
<evidence type="ECO:0000256" key="16">
    <source>
        <dbReference type="ARBA" id="ARBA00022840"/>
    </source>
</evidence>
<evidence type="ECO:0000256" key="28">
    <source>
        <dbReference type="ARBA" id="ARBA00048778"/>
    </source>
</evidence>
<keyword evidence="24" id="KW-0206">Cytoskeleton</keyword>
<evidence type="ECO:0000256" key="13">
    <source>
        <dbReference type="ARBA" id="ARBA00022741"/>
    </source>
</evidence>
<dbReference type="Ensembl" id="ENSAOWT00000013800.1">
    <property type="protein sequence ID" value="ENSAOWP00000012138.1"/>
    <property type="gene ID" value="ENSAOWG00000008316.1"/>
</dbReference>
<keyword evidence="13" id="KW-0547">Nucleotide-binding</keyword>
<protein>
    <recommendedName>
        <fullName evidence="26">NACHT, LRR and PYD domains-containing protein 3</fullName>
    </recommendedName>
</protein>
<dbReference type="GO" id="GO:0000139">
    <property type="term" value="C:Golgi membrane"/>
    <property type="evidence" value="ECO:0007669"/>
    <property type="project" value="UniProtKB-SubCell"/>
</dbReference>
<dbReference type="InterPro" id="IPR001611">
    <property type="entry name" value="Leu-rich_rpt"/>
</dbReference>
<evidence type="ECO:0000256" key="9">
    <source>
        <dbReference type="ARBA" id="ARBA00022499"/>
    </source>
</evidence>
<dbReference type="PANTHER" id="PTHR45690">
    <property type="entry name" value="NACHT, LRR AND PYD DOMAINS-CONTAINING PROTEIN 12"/>
    <property type="match status" value="1"/>
</dbReference>
<keyword evidence="8" id="KW-0963">Cytoplasm</keyword>
<dbReference type="GO" id="GO:0005524">
    <property type="term" value="F:ATP binding"/>
    <property type="evidence" value="ECO:0007669"/>
    <property type="project" value="UniProtKB-KW"/>
</dbReference>
<feature type="domain" description="NACHT" evidence="30">
    <location>
        <begin position="181"/>
        <end position="497"/>
    </location>
</feature>
<evidence type="ECO:0000256" key="17">
    <source>
        <dbReference type="ARBA" id="ARBA00022843"/>
    </source>
</evidence>
<dbReference type="PROSITE" id="PS50837">
    <property type="entry name" value="NACHT"/>
    <property type="match status" value="1"/>
</dbReference>
<evidence type="ECO:0000256" key="22">
    <source>
        <dbReference type="ARBA" id="ARBA00023163"/>
    </source>
</evidence>
<evidence type="ECO:0000256" key="20">
    <source>
        <dbReference type="ARBA" id="ARBA00023128"/>
    </source>
</evidence>
<keyword evidence="23" id="KW-0395">Inflammatory response</keyword>
<reference evidence="31" key="1">
    <citation type="submission" date="2025-05" db="UniProtKB">
        <authorList>
            <consortium name="Ensembl"/>
        </authorList>
    </citation>
    <scope>IDENTIFICATION</scope>
</reference>
<evidence type="ECO:0000256" key="3">
    <source>
        <dbReference type="ARBA" id="ARBA00004240"/>
    </source>
</evidence>
<comment type="function">
    <text evidence="27">Independently of inflammasome activation, regulates the differentiation of T helper 2 (Th2) cells and has a role in Th2 cell-dependent asthma and tumor growth. During Th2 differentiation, required for optimal IRF4 binding to IL4 promoter and for IRF4-dependent IL4 transcription. Binds to the consensus DNA sequence 5'-GRRGGNRGAG-3'. May also participate in the transcription of IL5, IL13, GATA3, CCR3, CCR4 and MAF.</text>
</comment>
<dbReference type="InterPro" id="IPR011029">
    <property type="entry name" value="DEATH-like_dom_sf"/>
</dbReference>
<comment type="catalytic activity">
    <reaction evidence="28">
        <text>ATP + H2O = ADP + phosphate + H(+)</text>
        <dbReference type="Rhea" id="RHEA:13065"/>
        <dbReference type="ChEBI" id="CHEBI:15377"/>
        <dbReference type="ChEBI" id="CHEBI:15378"/>
        <dbReference type="ChEBI" id="CHEBI:30616"/>
        <dbReference type="ChEBI" id="CHEBI:43474"/>
        <dbReference type="ChEBI" id="CHEBI:456216"/>
    </reaction>
    <physiologicalReaction direction="left-to-right" evidence="28">
        <dbReference type="Rhea" id="RHEA:13066"/>
    </physiologicalReaction>
</comment>
<feature type="domain" description="Pyrin" evidence="29">
    <location>
        <begin position="1"/>
        <end position="94"/>
    </location>
</feature>
<evidence type="ECO:0000256" key="26">
    <source>
        <dbReference type="ARBA" id="ARBA00040040"/>
    </source>
</evidence>
<dbReference type="GO" id="GO:0061702">
    <property type="term" value="C:canonical inflammasome complex"/>
    <property type="evidence" value="ECO:0007669"/>
    <property type="project" value="UniProtKB-SubCell"/>
</dbReference>
<dbReference type="GO" id="GO:0005634">
    <property type="term" value="C:nucleus"/>
    <property type="evidence" value="ECO:0007669"/>
    <property type="project" value="UniProtKB-SubCell"/>
</dbReference>
<evidence type="ECO:0000256" key="23">
    <source>
        <dbReference type="ARBA" id="ARBA00023198"/>
    </source>
</evidence>
<dbReference type="GO" id="GO:0005815">
    <property type="term" value="C:microtubule organizing center"/>
    <property type="evidence" value="ECO:0007669"/>
    <property type="project" value="UniProtKB-SubCell"/>
</dbReference>
<dbReference type="Pfam" id="PF17776">
    <property type="entry name" value="NLRC4_HD2"/>
    <property type="match status" value="1"/>
</dbReference>
<evidence type="ECO:0000313" key="31">
    <source>
        <dbReference type="Ensembl" id="ENSAOWP00000012138.1"/>
    </source>
</evidence>
<dbReference type="GO" id="GO:0045087">
    <property type="term" value="P:innate immune response"/>
    <property type="evidence" value="ECO:0007669"/>
    <property type="project" value="UniProtKB-KW"/>
</dbReference>
<dbReference type="PROSITE" id="PS50824">
    <property type="entry name" value="DAPIN"/>
    <property type="match status" value="1"/>
</dbReference>
<dbReference type="Gene3D" id="1.10.533.10">
    <property type="entry name" value="Death Domain, Fas"/>
    <property type="match status" value="1"/>
</dbReference>
<dbReference type="Pfam" id="PF17779">
    <property type="entry name" value="WHD_NOD2"/>
    <property type="match status" value="1"/>
</dbReference>
<dbReference type="InterPro" id="IPR004020">
    <property type="entry name" value="DAPIN"/>
</dbReference>
<dbReference type="InterPro" id="IPR027417">
    <property type="entry name" value="P-loop_NTPase"/>
</dbReference>
<keyword evidence="15" id="KW-0256">Endoplasmic reticulum</keyword>
<keyword evidence="32" id="KW-1185">Reference proteome</keyword>
<dbReference type="Pfam" id="PF02758">
    <property type="entry name" value="PYRIN"/>
    <property type="match status" value="1"/>
</dbReference>
<evidence type="ECO:0000256" key="8">
    <source>
        <dbReference type="ARBA" id="ARBA00022490"/>
    </source>
</evidence>
<keyword evidence="11" id="KW-0597">Phosphoprotein</keyword>
<dbReference type="InterPro" id="IPR007111">
    <property type="entry name" value="NACHT_NTPase"/>
</dbReference>
<dbReference type="GO" id="GO:0006954">
    <property type="term" value="P:inflammatory response"/>
    <property type="evidence" value="ECO:0007669"/>
    <property type="project" value="UniProtKB-KW"/>
</dbReference>
<dbReference type="Ensembl" id="ENSAOWT00000013797.1">
    <property type="protein sequence ID" value="ENSAOWP00000012135.1"/>
    <property type="gene ID" value="ENSAOWG00000008316.1"/>
</dbReference>
<evidence type="ECO:0000256" key="4">
    <source>
        <dbReference type="ARBA" id="ARBA00004267"/>
    </source>
</evidence>
<dbReference type="InterPro" id="IPR041075">
    <property type="entry name" value="NOD1/2_WH"/>
</dbReference>
<dbReference type="SUPFAM" id="SSF52047">
    <property type="entry name" value="RNI-like"/>
    <property type="match status" value="1"/>
</dbReference>
<evidence type="ECO:0000256" key="19">
    <source>
        <dbReference type="ARBA" id="ARBA00023034"/>
    </source>
</evidence>
<evidence type="ECO:0000256" key="15">
    <source>
        <dbReference type="ARBA" id="ARBA00022824"/>
    </source>
</evidence>
<keyword evidence="20" id="KW-0496">Mitochondrion</keyword>
<name>A0A8B9PGC9_APTOW</name>
<dbReference type="AlphaFoldDB" id="A0A8B9PGC9"/>
<evidence type="ECO:0000256" key="5">
    <source>
        <dbReference type="ARBA" id="ARBA00004394"/>
    </source>
</evidence>
<dbReference type="Gene3D" id="3.80.10.10">
    <property type="entry name" value="Ribonuclease Inhibitor"/>
    <property type="match status" value="1"/>
</dbReference>
<evidence type="ECO:0000256" key="25">
    <source>
        <dbReference type="ARBA" id="ARBA00023233"/>
    </source>
</evidence>
<dbReference type="Ensembl" id="ENSAOWT00000013802.1">
    <property type="protein sequence ID" value="ENSAOWP00000012140.1"/>
    <property type="gene ID" value="ENSAOWG00000008316.1"/>
</dbReference>
<keyword evidence="17" id="KW-0832">Ubl conjugation</keyword>
<keyword evidence="10" id="KW-0964">Secreted</keyword>
<evidence type="ECO:0000256" key="21">
    <source>
        <dbReference type="ARBA" id="ARBA00023159"/>
    </source>
</evidence>
<comment type="similarity">
    <text evidence="7">Belongs to the NLRP family.</text>
</comment>
<dbReference type="GO" id="GO:0005739">
    <property type="term" value="C:mitochondrion"/>
    <property type="evidence" value="ECO:0007669"/>
    <property type="project" value="UniProtKB-SubCell"/>
</dbReference>
<dbReference type="SUPFAM" id="SSF52540">
    <property type="entry name" value="P-loop containing nucleoside triphosphate hydrolases"/>
    <property type="match status" value="1"/>
</dbReference>
<keyword evidence="9" id="KW-1017">Isopeptide bond</keyword>
<evidence type="ECO:0000256" key="14">
    <source>
        <dbReference type="ARBA" id="ARBA00022801"/>
    </source>
</evidence>
<dbReference type="Proteomes" id="UP000694424">
    <property type="component" value="Unplaced"/>
</dbReference>
<organism evidence="31 32">
    <name type="scientific">Apteryx owenii</name>
    <name type="common">Little spotted kiwi</name>
    <dbReference type="NCBI Taxonomy" id="8824"/>
    <lineage>
        <taxon>Eukaryota</taxon>
        <taxon>Metazoa</taxon>
        <taxon>Chordata</taxon>
        <taxon>Craniata</taxon>
        <taxon>Vertebrata</taxon>
        <taxon>Euteleostomi</taxon>
        <taxon>Archelosauria</taxon>
        <taxon>Archosauria</taxon>
        <taxon>Dinosauria</taxon>
        <taxon>Saurischia</taxon>
        <taxon>Theropoda</taxon>
        <taxon>Coelurosauria</taxon>
        <taxon>Aves</taxon>
        <taxon>Palaeognathae</taxon>
        <taxon>Apterygiformes</taxon>
        <taxon>Apterygidae</taxon>
        <taxon>Apteryx</taxon>
    </lineage>
</organism>
<evidence type="ECO:0000256" key="10">
    <source>
        <dbReference type="ARBA" id="ARBA00022525"/>
    </source>
</evidence>
<keyword evidence="25" id="KW-1271">Inflammasome</keyword>
<keyword evidence="16" id="KW-0067">ATP-binding</keyword>